<feature type="domain" description="HTH cro/C1-type" evidence="1">
    <location>
        <begin position="42"/>
        <end position="72"/>
    </location>
</feature>
<organism evidence="2 3">
    <name type="scientific">Paenibacillus azoreducens</name>
    <dbReference type="NCBI Taxonomy" id="116718"/>
    <lineage>
        <taxon>Bacteria</taxon>
        <taxon>Bacillati</taxon>
        <taxon>Bacillota</taxon>
        <taxon>Bacilli</taxon>
        <taxon>Bacillales</taxon>
        <taxon>Paenibacillaceae</taxon>
        <taxon>Paenibacillus</taxon>
    </lineage>
</organism>
<dbReference type="RefSeq" id="WP_212980969.1">
    <property type="nucleotide sequence ID" value="NZ_AP025343.1"/>
</dbReference>
<keyword evidence="3" id="KW-1185">Reference proteome</keyword>
<dbReference type="Pfam" id="PF01381">
    <property type="entry name" value="HTH_3"/>
    <property type="match status" value="1"/>
</dbReference>
<evidence type="ECO:0000259" key="1">
    <source>
        <dbReference type="PROSITE" id="PS50943"/>
    </source>
</evidence>
<accession>A0A919YI38</accession>
<proteinExistence type="predicted"/>
<evidence type="ECO:0000313" key="2">
    <source>
        <dbReference type="EMBL" id="GIO50879.1"/>
    </source>
</evidence>
<dbReference type="Gene3D" id="1.10.260.40">
    <property type="entry name" value="lambda repressor-like DNA-binding domains"/>
    <property type="match status" value="1"/>
</dbReference>
<sequence>MFIYPMLLAMVSSPFSGSDIIFEPKGRWASSYIFSGIRDDPYIGSIERGKQNITVQMLLKIADALHVDVSELFGHERSLTFKSKRLYEIIDVLSDKNDNEMDSVLIILQHVFKIGNMSMKSMDDKE</sequence>
<dbReference type="InterPro" id="IPR010982">
    <property type="entry name" value="Lambda_DNA-bd_dom_sf"/>
</dbReference>
<dbReference type="CDD" id="cd00093">
    <property type="entry name" value="HTH_XRE"/>
    <property type="match status" value="1"/>
</dbReference>
<evidence type="ECO:0000313" key="3">
    <source>
        <dbReference type="Proteomes" id="UP000682811"/>
    </source>
</evidence>
<dbReference type="GO" id="GO:0003677">
    <property type="term" value="F:DNA binding"/>
    <property type="evidence" value="ECO:0007669"/>
    <property type="project" value="InterPro"/>
</dbReference>
<reference evidence="2 3" key="1">
    <citation type="submission" date="2021-03" db="EMBL/GenBank/DDBJ databases">
        <title>Antimicrobial resistance genes in bacteria isolated from Japanese honey, and their potential for conferring macrolide and lincosamide resistance in the American foulbrood pathogen Paenibacillus larvae.</title>
        <authorList>
            <person name="Okamoto M."/>
            <person name="Kumagai M."/>
            <person name="Kanamori H."/>
            <person name="Takamatsu D."/>
        </authorList>
    </citation>
    <scope>NUCLEOTIDE SEQUENCE [LARGE SCALE GENOMIC DNA]</scope>
    <source>
        <strain evidence="2 3">J34TS1</strain>
    </source>
</reference>
<dbReference type="Proteomes" id="UP000682811">
    <property type="component" value="Unassembled WGS sequence"/>
</dbReference>
<dbReference type="AlphaFoldDB" id="A0A919YI38"/>
<dbReference type="PROSITE" id="PS50943">
    <property type="entry name" value="HTH_CROC1"/>
    <property type="match status" value="1"/>
</dbReference>
<protein>
    <recommendedName>
        <fullName evidence="1">HTH cro/C1-type domain-containing protein</fullName>
    </recommendedName>
</protein>
<dbReference type="SUPFAM" id="SSF47413">
    <property type="entry name" value="lambda repressor-like DNA-binding domains"/>
    <property type="match status" value="1"/>
</dbReference>
<gene>
    <name evidence="2" type="ORF">J34TS1_56440</name>
</gene>
<name>A0A919YI38_9BACL</name>
<dbReference type="InterPro" id="IPR001387">
    <property type="entry name" value="Cro/C1-type_HTH"/>
</dbReference>
<dbReference type="EMBL" id="BORT01000039">
    <property type="protein sequence ID" value="GIO50879.1"/>
    <property type="molecule type" value="Genomic_DNA"/>
</dbReference>
<comment type="caution">
    <text evidence="2">The sequence shown here is derived from an EMBL/GenBank/DDBJ whole genome shotgun (WGS) entry which is preliminary data.</text>
</comment>